<dbReference type="CDD" id="cd01833">
    <property type="entry name" value="XynB_like"/>
    <property type="match status" value="1"/>
</dbReference>
<dbReference type="Gene3D" id="3.40.50.1110">
    <property type="entry name" value="SGNH hydrolase"/>
    <property type="match status" value="1"/>
</dbReference>
<evidence type="ECO:0000313" key="2">
    <source>
        <dbReference type="EMBL" id="KAK2608511.1"/>
    </source>
</evidence>
<dbReference type="InterPro" id="IPR013830">
    <property type="entry name" value="SGNH_hydro"/>
</dbReference>
<dbReference type="InterPro" id="IPR036514">
    <property type="entry name" value="SGNH_hydro_sf"/>
</dbReference>
<organism evidence="2 3">
    <name type="scientific">Conoideocrella luteorostrata</name>
    <dbReference type="NCBI Taxonomy" id="1105319"/>
    <lineage>
        <taxon>Eukaryota</taxon>
        <taxon>Fungi</taxon>
        <taxon>Dikarya</taxon>
        <taxon>Ascomycota</taxon>
        <taxon>Pezizomycotina</taxon>
        <taxon>Sordariomycetes</taxon>
        <taxon>Hypocreomycetidae</taxon>
        <taxon>Hypocreales</taxon>
        <taxon>Clavicipitaceae</taxon>
        <taxon>Conoideocrella</taxon>
    </lineage>
</organism>
<comment type="caution">
    <text evidence="2">The sequence shown here is derived from an EMBL/GenBank/DDBJ whole genome shotgun (WGS) entry which is preliminary data.</text>
</comment>
<dbReference type="GO" id="GO:0004622">
    <property type="term" value="F:phosphatidylcholine lysophospholipase activity"/>
    <property type="evidence" value="ECO:0007669"/>
    <property type="project" value="TreeGrafter"/>
</dbReference>
<dbReference type="SUPFAM" id="SSF52266">
    <property type="entry name" value="SGNH hydrolase"/>
    <property type="match status" value="1"/>
</dbReference>
<feature type="domain" description="SGNH hydrolase-type esterase" evidence="1">
    <location>
        <begin position="115"/>
        <end position="263"/>
    </location>
</feature>
<evidence type="ECO:0000259" key="1">
    <source>
        <dbReference type="Pfam" id="PF13472"/>
    </source>
</evidence>
<reference evidence="2" key="1">
    <citation type="submission" date="2023-06" db="EMBL/GenBank/DDBJ databases">
        <title>Conoideocrella luteorostrata (Hypocreales: Clavicipitaceae), a potential biocontrol fungus for elongate hemlock scale in United States Christmas tree production areas.</title>
        <authorList>
            <person name="Barrett H."/>
            <person name="Lovett B."/>
            <person name="Macias A.M."/>
            <person name="Stajich J.E."/>
            <person name="Kasson M.T."/>
        </authorList>
    </citation>
    <scope>NUCLEOTIDE SEQUENCE</scope>
    <source>
        <strain evidence="2">ARSEF 14590</strain>
    </source>
</reference>
<dbReference type="EMBL" id="JASWJB010000037">
    <property type="protein sequence ID" value="KAK2608511.1"/>
    <property type="molecule type" value="Genomic_DNA"/>
</dbReference>
<gene>
    <name evidence="2" type="ORF">QQS21_002973</name>
</gene>
<dbReference type="Proteomes" id="UP001251528">
    <property type="component" value="Unassembled WGS sequence"/>
</dbReference>
<keyword evidence="3" id="KW-1185">Reference proteome</keyword>
<name>A0AAJ0G2L6_9HYPO</name>
<dbReference type="AlphaFoldDB" id="A0AAJ0G2L6"/>
<protein>
    <recommendedName>
        <fullName evidence="1">SGNH hydrolase-type esterase domain-containing protein</fullName>
    </recommendedName>
</protein>
<proteinExistence type="predicted"/>
<accession>A0AAJ0G2L6</accession>
<dbReference type="PANTHER" id="PTHR30383:SF5">
    <property type="entry name" value="SGNH HYDROLASE-TYPE ESTERASE DOMAIN-CONTAINING PROTEIN"/>
    <property type="match status" value="1"/>
</dbReference>
<evidence type="ECO:0000313" key="3">
    <source>
        <dbReference type="Proteomes" id="UP001251528"/>
    </source>
</evidence>
<dbReference type="Pfam" id="PF13472">
    <property type="entry name" value="Lipase_GDSL_2"/>
    <property type="match status" value="1"/>
</dbReference>
<sequence length="324" mass="35872">MIGQYQIQHGLKEFPDIFEPGRGPIGPNPSPDILHYTNSKPGQKVKPGTELRILGVGESITVGFLSDRNGGDGNGYRLKLRDDLPEDDVVFVGTQKYNGTMDDGYFVSDTSPFRATECQKTIPTIPVLQAAWNGKTTKFIADHIGPSLKQRPNIVLLHAGTNDMNPNSAISTEGNDPQGAANRLGDLIDQMIKECPDAVILAAMIINTCNLKQSDRTKHYQQLIPAVAAKRKDAGHHVVAVDFTTFQTSWLQDCIHPTNDGYKTFGDYWYDFITQIPKDWIKKPMEMLQHTTTDQVTTKTLTGTASTQWTEARAPVLETSNKEV</sequence>
<dbReference type="PANTHER" id="PTHR30383">
    <property type="entry name" value="THIOESTERASE 1/PROTEASE 1/LYSOPHOSPHOLIPASE L1"/>
    <property type="match status" value="1"/>
</dbReference>
<dbReference type="InterPro" id="IPR051532">
    <property type="entry name" value="Ester_Hydrolysis_Enzymes"/>
</dbReference>